<dbReference type="AlphaFoldDB" id="A0A1M5AFY8"/>
<keyword evidence="3" id="KW-1185">Reference proteome</keyword>
<dbReference type="Gene3D" id="2.60.120.200">
    <property type="match status" value="1"/>
</dbReference>
<protein>
    <recommendedName>
        <fullName evidence="1">Polysaccharide lyase 14 domain-containing protein</fullName>
    </recommendedName>
</protein>
<dbReference type="EMBL" id="FQUQ01000002">
    <property type="protein sequence ID" value="SHF29036.1"/>
    <property type="molecule type" value="Genomic_DNA"/>
</dbReference>
<dbReference type="STRING" id="288992.SAMN04488522_102723"/>
<name>A0A1M5AFY8_9SPHI</name>
<evidence type="ECO:0000313" key="2">
    <source>
        <dbReference type="EMBL" id="SHF29036.1"/>
    </source>
</evidence>
<dbReference type="Pfam" id="PF21294">
    <property type="entry name" value="Polysacc_lyase_14"/>
    <property type="match status" value="1"/>
</dbReference>
<proteinExistence type="predicted"/>
<dbReference type="PROSITE" id="PS51257">
    <property type="entry name" value="PROKAR_LIPOPROTEIN"/>
    <property type="match status" value="1"/>
</dbReference>
<dbReference type="Proteomes" id="UP000184287">
    <property type="component" value="Unassembled WGS sequence"/>
</dbReference>
<dbReference type="PANTHER" id="PTHR40124">
    <property type="match status" value="1"/>
</dbReference>
<dbReference type="RefSeq" id="WP_073230793.1">
    <property type="nucleotide sequence ID" value="NZ_FQUQ01000002.1"/>
</dbReference>
<organism evidence="2 3">
    <name type="scientific">Pedobacter caeni</name>
    <dbReference type="NCBI Taxonomy" id="288992"/>
    <lineage>
        <taxon>Bacteria</taxon>
        <taxon>Pseudomonadati</taxon>
        <taxon>Bacteroidota</taxon>
        <taxon>Sphingobacteriia</taxon>
        <taxon>Sphingobacteriales</taxon>
        <taxon>Sphingobacteriaceae</taxon>
        <taxon>Pedobacter</taxon>
    </lineage>
</organism>
<reference evidence="3" key="1">
    <citation type="submission" date="2016-11" db="EMBL/GenBank/DDBJ databases">
        <authorList>
            <person name="Varghese N."/>
            <person name="Submissions S."/>
        </authorList>
    </citation>
    <scope>NUCLEOTIDE SEQUENCE [LARGE SCALE GENOMIC DNA]</scope>
    <source>
        <strain evidence="3">DSM 16990</strain>
    </source>
</reference>
<evidence type="ECO:0000313" key="3">
    <source>
        <dbReference type="Proteomes" id="UP000184287"/>
    </source>
</evidence>
<dbReference type="OrthoDB" id="1329056at2"/>
<dbReference type="InterPro" id="IPR048958">
    <property type="entry name" value="Polysacc_lyase_14"/>
</dbReference>
<evidence type="ECO:0000259" key="1">
    <source>
        <dbReference type="Pfam" id="PF21294"/>
    </source>
</evidence>
<sequence length="300" mass="32961">MKNQTKQRQFTAGILLLAVLAVTSCKKETKSIEGGQEEVSADQKRSELSAAAVVPSLNLNWDSRTNGSAYTSAQASSDFGNVSGWQQSRALIANGKDGTNGMRVTLLPNQLSGAGGMVTNVDITDGSAYELDFDVKFHSQFNFSRGGKIGFGFSVGEGNTGGDPGWDGNGGSLRLMWYSPDSNPNRVFFQPYVYHKDQPTEYGDTYTQRFPASGALQKGVWYHVHMYIKSNSGSSTNGRAQIIIDGTTILDTDIRWTTNDSKRLINNLTFHTFRGGSQDYWKTSTTDYIYYDNLAVNKIN</sequence>
<feature type="domain" description="Polysaccharide lyase 14" evidence="1">
    <location>
        <begin position="127"/>
        <end position="294"/>
    </location>
</feature>
<dbReference type="PANTHER" id="PTHR40124:SF1">
    <property type="entry name" value="DISAGGREGATASE RELATED REPEAT PROTEIN"/>
    <property type="match status" value="1"/>
</dbReference>
<gene>
    <name evidence="2" type="ORF">SAMN04488522_102723</name>
</gene>
<accession>A0A1M5AFY8</accession>